<dbReference type="Gramene" id="TuG1812G0300001989.01.T01">
    <property type="protein sequence ID" value="TuG1812G0300001989.01.T01"/>
    <property type="gene ID" value="TuG1812G0300001989.01"/>
</dbReference>
<dbReference type="EnsemblPlants" id="TuG1812G0300001989.01.T01">
    <property type="protein sequence ID" value="TuG1812G0300001989.01.T01"/>
    <property type="gene ID" value="TuG1812G0300001989.01"/>
</dbReference>
<feature type="region of interest" description="Disordered" evidence="1">
    <location>
        <begin position="1"/>
        <end position="105"/>
    </location>
</feature>
<dbReference type="Proteomes" id="UP000015106">
    <property type="component" value="Chromosome 3"/>
</dbReference>
<accession>A0A8R7PQA7</accession>
<feature type="compositionally biased region" description="Basic residues" evidence="1">
    <location>
        <begin position="59"/>
        <end position="76"/>
    </location>
</feature>
<organism evidence="2 3">
    <name type="scientific">Triticum urartu</name>
    <name type="common">Red wild einkorn</name>
    <name type="synonym">Crithodium urartu</name>
    <dbReference type="NCBI Taxonomy" id="4572"/>
    <lineage>
        <taxon>Eukaryota</taxon>
        <taxon>Viridiplantae</taxon>
        <taxon>Streptophyta</taxon>
        <taxon>Embryophyta</taxon>
        <taxon>Tracheophyta</taxon>
        <taxon>Spermatophyta</taxon>
        <taxon>Magnoliopsida</taxon>
        <taxon>Liliopsida</taxon>
        <taxon>Poales</taxon>
        <taxon>Poaceae</taxon>
        <taxon>BOP clade</taxon>
        <taxon>Pooideae</taxon>
        <taxon>Triticodae</taxon>
        <taxon>Triticeae</taxon>
        <taxon>Triticinae</taxon>
        <taxon>Triticum</taxon>
    </lineage>
</organism>
<reference evidence="2" key="2">
    <citation type="submission" date="2018-03" db="EMBL/GenBank/DDBJ databases">
        <title>The Triticum urartu genome reveals the dynamic nature of wheat genome evolution.</title>
        <authorList>
            <person name="Ling H."/>
            <person name="Ma B."/>
            <person name="Shi X."/>
            <person name="Liu H."/>
            <person name="Dong L."/>
            <person name="Sun H."/>
            <person name="Cao Y."/>
            <person name="Gao Q."/>
            <person name="Zheng S."/>
            <person name="Li Y."/>
            <person name="Yu Y."/>
            <person name="Du H."/>
            <person name="Qi M."/>
            <person name="Li Y."/>
            <person name="Yu H."/>
            <person name="Cui Y."/>
            <person name="Wang N."/>
            <person name="Chen C."/>
            <person name="Wu H."/>
            <person name="Zhao Y."/>
            <person name="Zhang J."/>
            <person name="Li Y."/>
            <person name="Zhou W."/>
            <person name="Zhang B."/>
            <person name="Hu W."/>
            <person name="Eijk M."/>
            <person name="Tang J."/>
            <person name="Witsenboer H."/>
            <person name="Zhao S."/>
            <person name="Li Z."/>
            <person name="Zhang A."/>
            <person name="Wang D."/>
            <person name="Liang C."/>
        </authorList>
    </citation>
    <scope>NUCLEOTIDE SEQUENCE [LARGE SCALE GENOMIC DNA]</scope>
    <source>
        <strain evidence="2">cv. G1812</strain>
    </source>
</reference>
<feature type="compositionally biased region" description="Basic and acidic residues" evidence="1">
    <location>
        <begin position="91"/>
        <end position="100"/>
    </location>
</feature>
<feature type="compositionally biased region" description="Low complexity" evidence="1">
    <location>
        <begin position="8"/>
        <end position="28"/>
    </location>
</feature>
<keyword evidence="3" id="KW-1185">Reference proteome</keyword>
<dbReference type="AlphaFoldDB" id="A0A8R7PQA7"/>
<proteinExistence type="predicted"/>
<dbReference type="EnsemblPlants" id="TuG1812G0300002091.01.T02">
    <property type="protein sequence ID" value="TuG1812G0300002091.01.T02"/>
    <property type="gene ID" value="TuG1812G0300002091.01"/>
</dbReference>
<sequence>MQQPQQGHSSPSSHHHLVLSSKAASSLPNHHQENATPSKDAIHLPQLPLRREQQAHSPPRNKLRPPNHTAKRRRVRTATASWRETQPAVADDQRTDEHLGLPHTPSARPRRICAILLHTPLHLALRRPRQIRVALLHSPLHLARRRPRRIRATHAATGQPPQPRSEPGSGPTPAHGASPPLRSSQTHAPTRRRDCGSPDPRAPAWWRPSVHARRPISSAQRHAAQPPAGACRTALAPDSAFLSPGEQPRAAPVAGERKRRPAAADVARALPGGARRRRRREGWWGCDLRRLGFRARAAPRGSDTGPGLAAVHLSNLLSPAMDALNHGPSRVRCRR</sequence>
<evidence type="ECO:0000256" key="1">
    <source>
        <dbReference type="SAM" id="MobiDB-lite"/>
    </source>
</evidence>
<dbReference type="Gramene" id="TuG1812G0300002091.01.T01">
    <property type="protein sequence ID" value="TuG1812G0300002091.01.T01"/>
    <property type="gene ID" value="TuG1812G0300002091.01"/>
</dbReference>
<reference evidence="2" key="3">
    <citation type="submission" date="2022-06" db="UniProtKB">
        <authorList>
            <consortium name="EnsemblPlants"/>
        </authorList>
    </citation>
    <scope>IDENTIFICATION</scope>
</reference>
<dbReference type="Gramene" id="TuG1812G0300002091.01.T02">
    <property type="protein sequence ID" value="TuG1812G0300002091.01.T02"/>
    <property type="gene ID" value="TuG1812G0300002091.01"/>
</dbReference>
<feature type="region of interest" description="Disordered" evidence="1">
    <location>
        <begin position="239"/>
        <end position="265"/>
    </location>
</feature>
<evidence type="ECO:0000313" key="3">
    <source>
        <dbReference type="Proteomes" id="UP000015106"/>
    </source>
</evidence>
<dbReference type="EnsemblPlants" id="TuG1812G0300001989.01.T02">
    <property type="protein sequence ID" value="TuG1812G0300001989.01.T02"/>
    <property type="gene ID" value="TuG1812G0300001989.01"/>
</dbReference>
<name>A0A8R7PQA7_TRIUA</name>
<feature type="region of interest" description="Disordered" evidence="1">
    <location>
        <begin position="153"/>
        <end position="208"/>
    </location>
</feature>
<dbReference type="Gramene" id="TuG1812G0300001989.01.T02">
    <property type="protein sequence ID" value="TuG1812G0300001989.01.T02"/>
    <property type="gene ID" value="TuG1812G0300001989.01"/>
</dbReference>
<dbReference type="EnsemblPlants" id="TuG1812G0300002091.01.T01">
    <property type="protein sequence ID" value="TuG1812G0300002091.01.T01"/>
    <property type="gene ID" value="TuG1812G0300002091.01"/>
</dbReference>
<reference evidence="3" key="1">
    <citation type="journal article" date="2013" name="Nature">
        <title>Draft genome of the wheat A-genome progenitor Triticum urartu.</title>
        <authorList>
            <person name="Ling H.Q."/>
            <person name="Zhao S."/>
            <person name="Liu D."/>
            <person name="Wang J."/>
            <person name="Sun H."/>
            <person name="Zhang C."/>
            <person name="Fan H."/>
            <person name="Li D."/>
            <person name="Dong L."/>
            <person name="Tao Y."/>
            <person name="Gao C."/>
            <person name="Wu H."/>
            <person name="Li Y."/>
            <person name="Cui Y."/>
            <person name="Guo X."/>
            <person name="Zheng S."/>
            <person name="Wang B."/>
            <person name="Yu K."/>
            <person name="Liang Q."/>
            <person name="Yang W."/>
            <person name="Lou X."/>
            <person name="Chen J."/>
            <person name="Feng M."/>
            <person name="Jian J."/>
            <person name="Zhang X."/>
            <person name="Luo G."/>
            <person name="Jiang Y."/>
            <person name="Liu J."/>
            <person name="Wang Z."/>
            <person name="Sha Y."/>
            <person name="Zhang B."/>
            <person name="Wu H."/>
            <person name="Tang D."/>
            <person name="Shen Q."/>
            <person name="Xue P."/>
            <person name="Zou S."/>
            <person name="Wang X."/>
            <person name="Liu X."/>
            <person name="Wang F."/>
            <person name="Yang Y."/>
            <person name="An X."/>
            <person name="Dong Z."/>
            <person name="Zhang K."/>
            <person name="Zhang X."/>
            <person name="Luo M.C."/>
            <person name="Dvorak J."/>
            <person name="Tong Y."/>
            <person name="Wang J."/>
            <person name="Yang H."/>
            <person name="Li Z."/>
            <person name="Wang D."/>
            <person name="Zhang A."/>
            <person name="Wang J."/>
        </authorList>
    </citation>
    <scope>NUCLEOTIDE SEQUENCE</scope>
    <source>
        <strain evidence="3">cv. G1812</strain>
    </source>
</reference>
<evidence type="ECO:0000313" key="2">
    <source>
        <dbReference type="EnsemblPlants" id="TuG1812G0300001989.01.T01"/>
    </source>
</evidence>
<protein>
    <submittedName>
        <fullName evidence="2">Uncharacterized protein</fullName>
    </submittedName>
</protein>